<gene>
    <name evidence="1" type="ORF">MELLADRAFT_96291</name>
</gene>
<evidence type="ECO:0000313" key="1">
    <source>
        <dbReference type="EMBL" id="EGG09314.1"/>
    </source>
</evidence>
<evidence type="ECO:0000313" key="2">
    <source>
        <dbReference type="Proteomes" id="UP000001072"/>
    </source>
</evidence>
<dbReference type="VEuPathDB" id="FungiDB:MELLADRAFT_96291"/>
<protein>
    <submittedName>
        <fullName evidence="1">Uncharacterized protein</fullName>
    </submittedName>
</protein>
<dbReference type="OrthoDB" id="195231at2759"/>
<sequence length="93" mass="10800">MVERYPDNVTDLLLGGFLASYLKELSPEDLNVISIPLAKFLPEFPINDRSYTKQHSSTVLSNRQYAFKTMGNSNLKYEIYRIRIHKLLLSYLS</sequence>
<dbReference type="KEGG" id="mlr:MELLADRAFT_96291"/>
<proteinExistence type="predicted"/>
<accession>F4RE89</accession>
<dbReference type="EMBL" id="GL883098">
    <property type="protein sequence ID" value="EGG09314.1"/>
    <property type="molecule type" value="Genomic_DNA"/>
</dbReference>
<dbReference type="HOGENOM" id="CLU_2400128_0_0_1"/>
<reference evidence="2" key="1">
    <citation type="journal article" date="2011" name="Proc. Natl. Acad. Sci. U.S.A.">
        <title>Obligate biotrophy features unraveled by the genomic analysis of rust fungi.</title>
        <authorList>
            <person name="Duplessis S."/>
            <person name="Cuomo C.A."/>
            <person name="Lin Y.-C."/>
            <person name="Aerts A."/>
            <person name="Tisserant E."/>
            <person name="Veneault-Fourrey C."/>
            <person name="Joly D.L."/>
            <person name="Hacquard S."/>
            <person name="Amselem J."/>
            <person name="Cantarel B.L."/>
            <person name="Chiu R."/>
            <person name="Coutinho P.M."/>
            <person name="Feau N."/>
            <person name="Field M."/>
            <person name="Frey P."/>
            <person name="Gelhaye E."/>
            <person name="Goldberg J."/>
            <person name="Grabherr M.G."/>
            <person name="Kodira C.D."/>
            <person name="Kohler A."/>
            <person name="Kuees U."/>
            <person name="Lindquist E.A."/>
            <person name="Lucas S.M."/>
            <person name="Mago R."/>
            <person name="Mauceli E."/>
            <person name="Morin E."/>
            <person name="Murat C."/>
            <person name="Pangilinan J.L."/>
            <person name="Park R."/>
            <person name="Pearson M."/>
            <person name="Quesneville H."/>
            <person name="Rouhier N."/>
            <person name="Sakthikumar S."/>
            <person name="Salamov A.A."/>
            <person name="Schmutz J."/>
            <person name="Selles B."/>
            <person name="Shapiro H."/>
            <person name="Tanguay P."/>
            <person name="Tuskan G.A."/>
            <person name="Henrissat B."/>
            <person name="Van de Peer Y."/>
            <person name="Rouze P."/>
            <person name="Ellis J.G."/>
            <person name="Dodds P.N."/>
            <person name="Schein J.E."/>
            <person name="Zhong S."/>
            <person name="Hamelin R.C."/>
            <person name="Grigoriev I.V."/>
            <person name="Szabo L.J."/>
            <person name="Martin F."/>
        </authorList>
    </citation>
    <scope>NUCLEOTIDE SEQUENCE [LARGE SCALE GENOMIC DNA]</scope>
    <source>
        <strain evidence="2">98AG31 / pathotype 3-4-7</strain>
    </source>
</reference>
<dbReference type="RefSeq" id="XP_007407674.1">
    <property type="nucleotide sequence ID" value="XM_007407612.1"/>
</dbReference>
<dbReference type="AlphaFoldDB" id="F4RE89"/>
<dbReference type="Proteomes" id="UP000001072">
    <property type="component" value="Unassembled WGS sequence"/>
</dbReference>
<dbReference type="InParanoid" id="F4RE89"/>
<dbReference type="STRING" id="747676.F4RE89"/>
<keyword evidence="2" id="KW-1185">Reference proteome</keyword>
<organism evidence="2">
    <name type="scientific">Melampsora larici-populina (strain 98AG31 / pathotype 3-4-7)</name>
    <name type="common">Poplar leaf rust fungus</name>
    <dbReference type="NCBI Taxonomy" id="747676"/>
    <lineage>
        <taxon>Eukaryota</taxon>
        <taxon>Fungi</taxon>
        <taxon>Dikarya</taxon>
        <taxon>Basidiomycota</taxon>
        <taxon>Pucciniomycotina</taxon>
        <taxon>Pucciniomycetes</taxon>
        <taxon>Pucciniales</taxon>
        <taxon>Melampsoraceae</taxon>
        <taxon>Melampsora</taxon>
    </lineage>
</organism>
<name>F4RE89_MELLP</name>
<dbReference type="GeneID" id="18937552"/>